<evidence type="ECO:0000313" key="6">
    <source>
        <dbReference type="Proteomes" id="UP000248214"/>
    </source>
</evidence>
<evidence type="ECO:0000256" key="3">
    <source>
        <dbReference type="PIRNR" id="PIRNR002070"/>
    </source>
</evidence>
<dbReference type="AlphaFoldDB" id="A0A323TBV3"/>
<dbReference type="InterPro" id="IPR011344">
    <property type="entry name" value="ssDNA-bd"/>
</dbReference>
<comment type="caution">
    <text evidence="2">Lacks conserved residue(s) required for the propagation of feature annotation.</text>
</comment>
<dbReference type="InterPro" id="IPR000424">
    <property type="entry name" value="Primosome_PriB/ssb"/>
</dbReference>
<dbReference type="Gene3D" id="2.40.50.140">
    <property type="entry name" value="Nucleic acid-binding proteins"/>
    <property type="match status" value="1"/>
</dbReference>
<evidence type="ECO:0000256" key="4">
    <source>
        <dbReference type="SAM" id="MobiDB-lite"/>
    </source>
</evidence>
<dbReference type="RefSeq" id="WP_110610370.1">
    <property type="nucleotide sequence ID" value="NZ_PDOD01000003.1"/>
</dbReference>
<protein>
    <recommendedName>
        <fullName evidence="2 3">Single-stranded DNA-binding protein</fullName>
        <shortName evidence="2">SSB</shortName>
    </recommendedName>
</protein>
<keyword evidence="6" id="KW-1185">Reference proteome</keyword>
<keyword evidence="1 2" id="KW-0238">DNA-binding</keyword>
<organism evidence="5 6">
    <name type="scientific">Salipaludibacillus keqinensis</name>
    <dbReference type="NCBI Taxonomy" id="2045207"/>
    <lineage>
        <taxon>Bacteria</taxon>
        <taxon>Bacillati</taxon>
        <taxon>Bacillota</taxon>
        <taxon>Bacilli</taxon>
        <taxon>Bacillales</taxon>
        <taxon>Bacillaceae</taxon>
    </lineage>
</organism>
<feature type="region of interest" description="Disordered" evidence="4">
    <location>
        <begin position="109"/>
        <end position="171"/>
    </location>
</feature>
<accession>A0A323TBV3</accession>
<dbReference type="HAMAP" id="MF_00984">
    <property type="entry name" value="SSB"/>
    <property type="match status" value="1"/>
</dbReference>
<dbReference type="SUPFAM" id="SSF50249">
    <property type="entry name" value="Nucleic acid-binding proteins"/>
    <property type="match status" value="1"/>
</dbReference>
<comment type="caution">
    <text evidence="5">The sequence shown here is derived from an EMBL/GenBank/DDBJ whole genome shotgun (WGS) entry which is preliminary data.</text>
</comment>
<gene>
    <name evidence="5" type="ORF">CR194_14325</name>
</gene>
<evidence type="ECO:0000256" key="1">
    <source>
        <dbReference type="ARBA" id="ARBA00023125"/>
    </source>
</evidence>
<dbReference type="PROSITE" id="PS50935">
    <property type="entry name" value="SSB"/>
    <property type="match status" value="1"/>
</dbReference>
<dbReference type="GO" id="GO:0003697">
    <property type="term" value="F:single-stranded DNA binding"/>
    <property type="evidence" value="ECO:0007669"/>
    <property type="project" value="UniProtKB-UniRule"/>
</dbReference>
<dbReference type="PANTHER" id="PTHR10302:SF27">
    <property type="entry name" value="SINGLE-STRANDED DNA-BINDING PROTEIN"/>
    <property type="match status" value="1"/>
</dbReference>
<dbReference type="GO" id="GO:0009295">
    <property type="term" value="C:nucleoid"/>
    <property type="evidence" value="ECO:0007669"/>
    <property type="project" value="TreeGrafter"/>
</dbReference>
<evidence type="ECO:0000256" key="2">
    <source>
        <dbReference type="HAMAP-Rule" id="MF_00984"/>
    </source>
</evidence>
<dbReference type="CDD" id="cd04496">
    <property type="entry name" value="SSB_OBF"/>
    <property type="match status" value="1"/>
</dbReference>
<dbReference type="OrthoDB" id="9809878at2"/>
<comment type="subunit">
    <text evidence="2">Homotetramer.</text>
</comment>
<feature type="compositionally biased region" description="Low complexity" evidence="4">
    <location>
        <begin position="144"/>
        <end position="162"/>
    </location>
</feature>
<dbReference type="PANTHER" id="PTHR10302">
    <property type="entry name" value="SINGLE-STRANDED DNA-BINDING PROTEIN"/>
    <property type="match status" value="1"/>
</dbReference>
<proteinExistence type="inferred from homology"/>
<sequence length="171" mass="19095">MLNQFTLIGRMAKSPLLQTTREGVSYTRFTLAVRRPFKNPSGTYDTDFIQLVSWNKLAETVADYCTKGSLISVSGRLQMRSIEFDNQKRLTIPDVIAENVTFLAMKKMSEQEQQVHIPPKPKEEHPPSQSVQTHGDSHPTENLQQKVPSASSSSSNIQPQSPVLAETIPSP</sequence>
<dbReference type="GO" id="GO:0006260">
    <property type="term" value="P:DNA replication"/>
    <property type="evidence" value="ECO:0007669"/>
    <property type="project" value="InterPro"/>
</dbReference>
<dbReference type="EMBL" id="PDOD01000003">
    <property type="protein sequence ID" value="PYZ92822.1"/>
    <property type="molecule type" value="Genomic_DNA"/>
</dbReference>
<dbReference type="Proteomes" id="UP000248214">
    <property type="component" value="Unassembled WGS sequence"/>
</dbReference>
<reference evidence="5 6" key="1">
    <citation type="submission" date="2017-10" db="EMBL/GenBank/DDBJ databases">
        <title>Bacillus sp. nov., a halophilic bacterium isolated from a Keqin Lake.</title>
        <authorList>
            <person name="Wang H."/>
        </authorList>
    </citation>
    <scope>NUCLEOTIDE SEQUENCE [LARGE SCALE GENOMIC DNA]</scope>
    <source>
        <strain evidence="5 6">KQ-12</strain>
    </source>
</reference>
<evidence type="ECO:0000313" key="5">
    <source>
        <dbReference type="EMBL" id="PYZ92822.1"/>
    </source>
</evidence>
<dbReference type="PIRSF" id="PIRSF002070">
    <property type="entry name" value="SSB"/>
    <property type="match status" value="1"/>
</dbReference>
<dbReference type="InterPro" id="IPR012340">
    <property type="entry name" value="NA-bd_OB-fold"/>
</dbReference>
<dbReference type="Pfam" id="PF00436">
    <property type="entry name" value="SSB"/>
    <property type="match status" value="1"/>
</dbReference>
<name>A0A323TBV3_9BACI</name>
<dbReference type="NCBIfam" id="TIGR00621">
    <property type="entry name" value="ssb"/>
    <property type="match status" value="1"/>
</dbReference>